<evidence type="ECO:0000256" key="1">
    <source>
        <dbReference type="SAM" id="MobiDB-lite"/>
    </source>
</evidence>
<dbReference type="InterPro" id="IPR029340">
    <property type="entry name" value="FAM222"/>
</dbReference>
<dbReference type="RefSeq" id="XP_034280415.1">
    <property type="nucleotide sequence ID" value="XM_034424524.2"/>
</dbReference>
<dbReference type="Proteomes" id="UP001652622">
    <property type="component" value="Unplaced"/>
</dbReference>
<dbReference type="AlphaFoldDB" id="A0A6P9CKM7"/>
<gene>
    <name evidence="3" type="primary">FAM222B</name>
</gene>
<dbReference type="OrthoDB" id="8950865at2759"/>
<evidence type="ECO:0000313" key="3">
    <source>
        <dbReference type="RefSeq" id="XP_034280415.1"/>
    </source>
</evidence>
<accession>A0A6P9CKM7</accession>
<organism evidence="2 3">
    <name type="scientific">Pantherophis guttatus</name>
    <name type="common">Corn snake</name>
    <name type="synonym">Elaphe guttata</name>
    <dbReference type="NCBI Taxonomy" id="94885"/>
    <lineage>
        <taxon>Eukaryota</taxon>
        <taxon>Metazoa</taxon>
        <taxon>Chordata</taxon>
        <taxon>Craniata</taxon>
        <taxon>Vertebrata</taxon>
        <taxon>Euteleostomi</taxon>
        <taxon>Lepidosauria</taxon>
        <taxon>Squamata</taxon>
        <taxon>Bifurcata</taxon>
        <taxon>Unidentata</taxon>
        <taxon>Episquamata</taxon>
        <taxon>Toxicofera</taxon>
        <taxon>Serpentes</taxon>
        <taxon>Colubroidea</taxon>
        <taxon>Colubridae</taxon>
        <taxon>Colubrinae</taxon>
        <taxon>Pantherophis</taxon>
    </lineage>
</organism>
<feature type="compositionally biased region" description="Low complexity" evidence="1">
    <location>
        <begin position="176"/>
        <end position="196"/>
    </location>
</feature>
<dbReference type="CTD" id="55731"/>
<feature type="region of interest" description="Disordered" evidence="1">
    <location>
        <begin position="161"/>
        <end position="207"/>
    </location>
</feature>
<evidence type="ECO:0000313" key="2">
    <source>
        <dbReference type="Proteomes" id="UP001652622"/>
    </source>
</evidence>
<dbReference type="KEGG" id="pgut:117669810"/>
<keyword evidence="2" id="KW-1185">Reference proteome</keyword>
<dbReference type="OMA" id="MTHYTNG"/>
<feature type="region of interest" description="Disordered" evidence="1">
    <location>
        <begin position="509"/>
        <end position="543"/>
    </location>
</feature>
<reference evidence="3" key="1">
    <citation type="submission" date="2025-08" db="UniProtKB">
        <authorList>
            <consortium name="RefSeq"/>
        </authorList>
    </citation>
    <scope>IDENTIFICATION</scope>
    <source>
        <tissue evidence="3">Blood</tissue>
    </source>
</reference>
<protein>
    <submittedName>
        <fullName evidence="3">Protein FAM222B isoform X1</fullName>
    </submittedName>
</protein>
<proteinExistence type="predicted"/>
<dbReference type="GeneID" id="117669810"/>
<sequence>MLACLPGPGDLSFQLLPYPQMNTGLQKWDTPQKMRAAQHPTPAELDAYAKKVANHPLTIKIFPNSIKVPQRKHVRRTVNGLDTSGQRYSPYPPSQASVRTGLLAIVRSPAKGVVKDFDGKRTRLLPEAMMNPPSVPYAAPSTLTHPQALARQQALQQLHSQGVPPGLQPQPPQNVAHPGLQQLQQPPQHPANHLQPQQPPPLAGMHLGRKMADADAPPNVTVSTSTIPLSMAATLQQSQPPDLSSIVHQISQFCQARTGTSATSVCEGQIANPSPISRNLLISASTRVSAHNVPTPLPSCGMVNPGDHATPVPPSAAAMGMPMGSVARGPPAYQSEMKQVAAWNQHQLAHLQQMCGEAIGPSAPMGKPPGRELPGQGLPGKGSGYALELCMGQPYGAKAALEKPTPSPPINGLPGPVPFTNGHYFQPPLWNNILPTPNSDSSGSQDLALPFHGGGGGGGGGAGGLQTMGAAALECTAAPHCRAGAGPPGPGSVMPTMEYQDFHRSCLREPGGAPLSKAARTSVNRGREPTESCGLHLQHPGYR</sequence>
<dbReference type="InParanoid" id="A0A6P9CKM7"/>
<dbReference type="PANTHER" id="PTHR16070">
    <property type="entry name" value="PROTEIN FAM222A-RELATED"/>
    <property type="match status" value="1"/>
</dbReference>
<dbReference type="PANTHER" id="PTHR16070:SF1">
    <property type="entry name" value="PROTEIN FAM222B"/>
    <property type="match status" value="1"/>
</dbReference>
<dbReference type="Pfam" id="PF15258">
    <property type="entry name" value="FAM222A"/>
    <property type="match status" value="1"/>
</dbReference>
<name>A0A6P9CKM7_PANGU</name>